<evidence type="ECO:0000256" key="7">
    <source>
        <dbReference type="SAM" id="SignalP"/>
    </source>
</evidence>
<dbReference type="EMBL" id="CP006721">
    <property type="protein sequence ID" value="AGX44831.1"/>
    <property type="molecule type" value="Genomic_DNA"/>
</dbReference>
<feature type="chain" id="PRO_5039552773" description="ABC transporter substrate-binding protein PnrA-like domain-containing protein" evidence="7">
    <location>
        <begin position="21"/>
        <end position="369"/>
    </location>
</feature>
<keyword evidence="4 7" id="KW-0732">Signal</keyword>
<dbReference type="InterPro" id="IPR050957">
    <property type="entry name" value="BMP_lipoprotein"/>
</dbReference>
<dbReference type="InterPro" id="IPR003760">
    <property type="entry name" value="PnrA-like"/>
</dbReference>
<keyword evidence="10" id="KW-1185">Reference proteome</keyword>
<dbReference type="PROSITE" id="PS51257">
    <property type="entry name" value="PROKAR_LIPOPROTEIN"/>
    <property type="match status" value="1"/>
</dbReference>
<dbReference type="PANTHER" id="PTHR34296">
    <property type="entry name" value="TRANSCRIPTIONAL ACTIVATOR PROTEIN MED"/>
    <property type="match status" value="1"/>
</dbReference>
<name>U5MYU5_CLOSA</name>
<dbReference type="eggNOG" id="COG1744">
    <property type="taxonomic scope" value="Bacteria"/>
</dbReference>
<evidence type="ECO:0000256" key="4">
    <source>
        <dbReference type="ARBA" id="ARBA00022729"/>
    </source>
</evidence>
<comment type="similarity">
    <text evidence="2">Belongs to the BMP lipoprotein family.</text>
</comment>
<evidence type="ECO:0000256" key="3">
    <source>
        <dbReference type="ARBA" id="ARBA00022475"/>
    </source>
</evidence>
<dbReference type="GeneID" id="55476172"/>
<keyword evidence="6" id="KW-0449">Lipoprotein</keyword>
<feature type="signal peptide" evidence="7">
    <location>
        <begin position="1"/>
        <end position="20"/>
    </location>
</feature>
<dbReference type="RefSeq" id="WP_022748964.1">
    <property type="nucleotide sequence ID" value="NC_022571.1"/>
</dbReference>
<dbReference type="Proteomes" id="UP000017118">
    <property type="component" value="Chromosome"/>
</dbReference>
<dbReference type="CDD" id="cd06354">
    <property type="entry name" value="PBP1_PrnA-like"/>
    <property type="match status" value="1"/>
</dbReference>
<dbReference type="PANTHER" id="PTHR34296:SF2">
    <property type="entry name" value="ABC TRANSPORTER GUANOSINE-BINDING PROTEIN NUPN"/>
    <property type="match status" value="1"/>
</dbReference>
<dbReference type="InterPro" id="IPR028082">
    <property type="entry name" value="Peripla_BP_I"/>
</dbReference>
<evidence type="ECO:0000313" key="10">
    <source>
        <dbReference type="Proteomes" id="UP000017118"/>
    </source>
</evidence>
<keyword evidence="5" id="KW-0472">Membrane</keyword>
<evidence type="ECO:0000256" key="1">
    <source>
        <dbReference type="ARBA" id="ARBA00004193"/>
    </source>
</evidence>
<dbReference type="HOGENOM" id="CLU_038813_0_2_9"/>
<dbReference type="PATRIC" id="fig|1345695.10.peg.2684"/>
<dbReference type="KEGG" id="csb:CLSA_c38710"/>
<comment type="subcellular location">
    <subcellularLocation>
        <location evidence="1">Cell membrane</location>
        <topology evidence="1">Lipid-anchor</topology>
    </subcellularLocation>
</comment>
<reference evidence="9 10" key="1">
    <citation type="journal article" date="2013" name="Genome Announc.">
        <title>Complete Genome Sequence of the Solvent Producer Clostridium saccharobutylicum NCP262 (DSM 13864).</title>
        <authorList>
            <person name="Poehlein A."/>
            <person name="Hartwich K."/>
            <person name="Krabben P."/>
            <person name="Ehrenreich A."/>
            <person name="Liebl W."/>
            <person name="Durre P."/>
            <person name="Gottschalk G."/>
            <person name="Daniel R."/>
        </authorList>
    </citation>
    <scope>NUCLEOTIDE SEQUENCE [LARGE SCALE GENOMIC DNA]</scope>
    <source>
        <strain evidence="9">DSM 13864</strain>
    </source>
</reference>
<sequence length="369" mass="39393">MKKRLLSLLAVSAISMSLFAGCGNSSGTKDGSGSGEKIKVGMVTDSGTIDDKSFNQGTWEGIQKAQKEFNLDEPKYLKPAGETKADYMKEIGNLYDSGFKLIGAPGFKFETAIYEAQDKYPDAKFFIIDGTPNDGADKPTTKVADNAVSILFAEQQAGFIAGVATSVQLKEGELGFIGGMEIPAVQKFNWGYQQGVAYANEKLGTKMSLKPENVVYQGTFNDTAAGQQLANTMYGRGVKAIFCAAGGVGNGVVKAAQEQVKAGKNVWMVGVDRDQYQDGVYEEGKSVVLTSAIKKVDSASYNIVKDLKEGNFPGGQTLTFDVTKDAVGIPTENPNLSADTMKTVDDIYAKLKDGSITVADNNNDGKLMK</sequence>
<dbReference type="OrthoDB" id="9769871at2"/>
<organism evidence="9 10">
    <name type="scientific">Clostridium saccharobutylicum DSM 13864</name>
    <dbReference type="NCBI Taxonomy" id="1345695"/>
    <lineage>
        <taxon>Bacteria</taxon>
        <taxon>Bacillati</taxon>
        <taxon>Bacillota</taxon>
        <taxon>Clostridia</taxon>
        <taxon>Eubacteriales</taxon>
        <taxon>Clostridiaceae</taxon>
        <taxon>Clostridium</taxon>
    </lineage>
</organism>
<gene>
    <name evidence="9" type="ORF">CLSA_c38710</name>
</gene>
<proteinExistence type="inferred from homology"/>
<accession>U5MYU5</accession>
<dbReference type="SUPFAM" id="SSF53822">
    <property type="entry name" value="Periplasmic binding protein-like I"/>
    <property type="match status" value="1"/>
</dbReference>
<dbReference type="Pfam" id="PF02608">
    <property type="entry name" value="Bmp"/>
    <property type="match status" value="1"/>
</dbReference>
<dbReference type="Gene3D" id="3.40.50.2300">
    <property type="match status" value="2"/>
</dbReference>
<evidence type="ECO:0000256" key="6">
    <source>
        <dbReference type="ARBA" id="ARBA00023288"/>
    </source>
</evidence>
<protein>
    <recommendedName>
        <fullName evidence="8">ABC transporter substrate-binding protein PnrA-like domain-containing protein</fullName>
    </recommendedName>
</protein>
<dbReference type="GO" id="GO:0005886">
    <property type="term" value="C:plasma membrane"/>
    <property type="evidence" value="ECO:0007669"/>
    <property type="project" value="UniProtKB-SubCell"/>
</dbReference>
<keyword evidence="3" id="KW-1003">Cell membrane</keyword>
<evidence type="ECO:0000256" key="2">
    <source>
        <dbReference type="ARBA" id="ARBA00008610"/>
    </source>
</evidence>
<evidence type="ECO:0000256" key="5">
    <source>
        <dbReference type="ARBA" id="ARBA00023136"/>
    </source>
</evidence>
<evidence type="ECO:0000259" key="8">
    <source>
        <dbReference type="Pfam" id="PF02608"/>
    </source>
</evidence>
<dbReference type="AlphaFoldDB" id="U5MYU5"/>
<evidence type="ECO:0000313" key="9">
    <source>
        <dbReference type="EMBL" id="AGX44831.1"/>
    </source>
</evidence>
<feature type="domain" description="ABC transporter substrate-binding protein PnrA-like" evidence="8">
    <location>
        <begin position="39"/>
        <end position="360"/>
    </location>
</feature>